<proteinExistence type="predicted"/>
<organism evidence="1 2">
    <name type="scientific">Coemansia thaxteri</name>
    <dbReference type="NCBI Taxonomy" id="2663907"/>
    <lineage>
        <taxon>Eukaryota</taxon>
        <taxon>Fungi</taxon>
        <taxon>Fungi incertae sedis</taxon>
        <taxon>Zoopagomycota</taxon>
        <taxon>Kickxellomycotina</taxon>
        <taxon>Kickxellomycetes</taxon>
        <taxon>Kickxellales</taxon>
        <taxon>Kickxellaceae</taxon>
        <taxon>Coemansia</taxon>
    </lineage>
</organism>
<gene>
    <name evidence="1" type="ORF">H4R26_003413</name>
</gene>
<protein>
    <submittedName>
        <fullName evidence="1">Uncharacterized protein</fullName>
    </submittedName>
</protein>
<dbReference type="OrthoDB" id="5582929at2759"/>
<keyword evidence="2" id="KW-1185">Reference proteome</keyword>
<evidence type="ECO:0000313" key="1">
    <source>
        <dbReference type="EMBL" id="KAJ2002815.1"/>
    </source>
</evidence>
<comment type="caution">
    <text evidence="1">The sequence shown here is derived from an EMBL/GenBank/DDBJ whole genome shotgun (WGS) entry which is preliminary data.</text>
</comment>
<dbReference type="Proteomes" id="UP001150907">
    <property type="component" value="Unassembled WGS sequence"/>
</dbReference>
<reference evidence="1" key="1">
    <citation type="submission" date="2022-07" db="EMBL/GenBank/DDBJ databases">
        <title>Phylogenomic reconstructions and comparative analyses of Kickxellomycotina fungi.</title>
        <authorList>
            <person name="Reynolds N.K."/>
            <person name="Stajich J.E."/>
            <person name="Barry K."/>
            <person name="Grigoriev I.V."/>
            <person name="Crous P."/>
            <person name="Smith M.E."/>
        </authorList>
    </citation>
    <scope>NUCLEOTIDE SEQUENCE</scope>
    <source>
        <strain evidence="1">IMI 214461</strain>
    </source>
</reference>
<sequence>MMLLLWAPITVASATENPVASQAAVVRMEPVESMAPMQHSTPPTLFFAGKRDVAPLREGDMDRPAPGDVSEMSDSKPMALRRRWYPYGGYAYYPQYPYHPYGGLDVELGLGLHLGL</sequence>
<dbReference type="AlphaFoldDB" id="A0A9W8BJ33"/>
<dbReference type="EMBL" id="JANBQF010000268">
    <property type="protein sequence ID" value="KAJ2002815.1"/>
    <property type="molecule type" value="Genomic_DNA"/>
</dbReference>
<name>A0A9W8BJ33_9FUNG</name>
<accession>A0A9W8BJ33</accession>
<evidence type="ECO:0000313" key="2">
    <source>
        <dbReference type="Proteomes" id="UP001150907"/>
    </source>
</evidence>